<dbReference type="Pfam" id="PF01462">
    <property type="entry name" value="LRRNT"/>
    <property type="match status" value="1"/>
</dbReference>
<sequence>MYFIPISCHSSPLLWVILALGMKWVEEALSCPPECSCAKWQVNCRGKKLRTFPTTIPLASKKLILAQNNLPRLPLVTMSYLNELVHLDCSHNIITMDLEFSFPGLVKLTSLNLSYNKLTHITSFTFSQLSELLLLNLSGNPLMVKIMEQAFEKNSHLRYIDVNNCGLSYLSAETFQKLDRLRILKIKDNPWNCDCKFLAFSGWLIHTDIKFPDFEDTTCTKPEKMKGLSLRKAKFELHYLCLVHLRPQDFIYICLVTFCIFLGGTLVAWLVGFCTVMYYHPRLRPEHTRNRLYSKNKGLSRLPANRQTCQRTTTWLSLTAGFYSRLSNGANQWELLGAPA</sequence>
<dbReference type="InterPro" id="IPR001611">
    <property type="entry name" value="Leu-rich_rpt"/>
</dbReference>
<dbReference type="SUPFAM" id="SSF52058">
    <property type="entry name" value="L domain-like"/>
    <property type="match status" value="1"/>
</dbReference>
<keyword evidence="5 13" id="KW-0812">Transmembrane</keyword>
<dbReference type="InterPro" id="IPR003591">
    <property type="entry name" value="Leu-rich_rpt_typical-subtyp"/>
</dbReference>
<reference evidence="17" key="1">
    <citation type="submission" date="2025-08" db="UniProtKB">
        <authorList>
            <consortium name="Ensembl"/>
        </authorList>
    </citation>
    <scope>IDENTIFICATION</scope>
</reference>
<keyword evidence="12" id="KW-0407">Ion channel</keyword>
<evidence type="ECO:0000256" key="10">
    <source>
        <dbReference type="ARBA" id="ARBA00023136"/>
    </source>
</evidence>
<keyword evidence="10 13" id="KW-0472">Membrane</keyword>
<dbReference type="PANTHER" id="PTHR24366">
    <property type="entry name" value="IG(IMMUNOGLOBULIN) AND LRR(LEUCINE RICH REPEAT) DOMAINS"/>
    <property type="match status" value="1"/>
</dbReference>
<evidence type="ECO:0000256" key="1">
    <source>
        <dbReference type="ARBA" id="ARBA00004162"/>
    </source>
</evidence>
<evidence type="ECO:0000259" key="15">
    <source>
        <dbReference type="SMART" id="SM00013"/>
    </source>
</evidence>
<dbReference type="SMART" id="SM00082">
    <property type="entry name" value="LRRCT"/>
    <property type="match status" value="1"/>
</dbReference>
<dbReference type="Gene3D" id="3.80.10.10">
    <property type="entry name" value="Ribonuclease Inhibitor"/>
    <property type="match status" value="1"/>
</dbReference>
<keyword evidence="18" id="KW-1185">Reference proteome</keyword>
<feature type="signal peptide" evidence="14">
    <location>
        <begin position="1"/>
        <end position="30"/>
    </location>
</feature>
<dbReference type="SMART" id="SM00369">
    <property type="entry name" value="LRR_TYP"/>
    <property type="match status" value="3"/>
</dbReference>
<evidence type="ECO:0000256" key="8">
    <source>
        <dbReference type="ARBA" id="ARBA00022989"/>
    </source>
</evidence>
<evidence type="ECO:0000256" key="11">
    <source>
        <dbReference type="ARBA" id="ARBA00023157"/>
    </source>
</evidence>
<organism evidence="17 18">
    <name type="scientific">Pseudonaja textilis</name>
    <name type="common">Eastern brown snake</name>
    <dbReference type="NCBI Taxonomy" id="8673"/>
    <lineage>
        <taxon>Eukaryota</taxon>
        <taxon>Metazoa</taxon>
        <taxon>Chordata</taxon>
        <taxon>Craniata</taxon>
        <taxon>Vertebrata</taxon>
        <taxon>Euteleostomi</taxon>
        <taxon>Lepidosauria</taxon>
        <taxon>Squamata</taxon>
        <taxon>Bifurcata</taxon>
        <taxon>Unidentata</taxon>
        <taxon>Episquamata</taxon>
        <taxon>Toxicofera</taxon>
        <taxon>Serpentes</taxon>
        <taxon>Colubroidea</taxon>
        <taxon>Elapidae</taxon>
        <taxon>Hydrophiinae</taxon>
        <taxon>Pseudonaja</taxon>
    </lineage>
</organism>
<evidence type="ECO:0008006" key="19">
    <source>
        <dbReference type="Google" id="ProtNLM"/>
    </source>
</evidence>
<keyword evidence="8 13" id="KW-1133">Transmembrane helix</keyword>
<keyword evidence="7" id="KW-0677">Repeat</keyword>
<evidence type="ECO:0000256" key="4">
    <source>
        <dbReference type="ARBA" id="ARBA00022614"/>
    </source>
</evidence>
<keyword evidence="11" id="KW-1015">Disulfide bond</keyword>
<keyword evidence="6 14" id="KW-0732">Signal</keyword>
<dbReference type="GO" id="GO:0005886">
    <property type="term" value="C:plasma membrane"/>
    <property type="evidence" value="ECO:0007669"/>
    <property type="project" value="UniProtKB-SubCell"/>
</dbReference>
<evidence type="ECO:0000256" key="12">
    <source>
        <dbReference type="ARBA" id="ARBA00023303"/>
    </source>
</evidence>
<evidence type="ECO:0000256" key="9">
    <source>
        <dbReference type="ARBA" id="ARBA00023065"/>
    </source>
</evidence>
<comment type="subcellular location">
    <subcellularLocation>
        <location evidence="1">Cell membrane</location>
        <topology evidence="1">Single-pass membrane protein</topology>
    </subcellularLocation>
</comment>
<dbReference type="GeneTree" id="ENSGT00940000156906"/>
<dbReference type="InterPro" id="IPR000483">
    <property type="entry name" value="Cys-rich_flank_reg_C"/>
</dbReference>
<proteinExistence type="predicted"/>
<keyword evidence="9" id="KW-0406">Ion transport</keyword>
<name>A0A670XWZ6_PSETE</name>
<dbReference type="Pfam" id="PF13855">
    <property type="entry name" value="LRR_8"/>
    <property type="match status" value="1"/>
</dbReference>
<evidence type="ECO:0000256" key="7">
    <source>
        <dbReference type="ARBA" id="ARBA00022737"/>
    </source>
</evidence>
<feature type="domain" description="LRRNT" evidence="15">
    <location>
        <begin position="30"/>
        <end position="62"/>
    </location>
</feature>
<dbReference type="PANTHER" id="PTHR24366:SF96">
    <property type="entry name" value="LEUCINE RICH REPEAT CONTAINING 53"/>
    <property type="match status" value="1"/>
</dbReference>
<dbReference type="Ensembl" id="ENSPTXT00000000861.1">
    <property type="protein sequence ID" value="ENSPTXP00000000835.1"/>
    <property type="gene ID" value="ENSPTXG00000000718.1"/>
</dbReference>
<dbReference type="InterPro" id="IPR032675">
    <property type="entry name" value="LRR_dom_sf"/>
</dbReference>
<evidence type="ECO:0000256" key="5">
    <source>
        <dbReference type="ARBA" id="ARBA00022692"/>
    </source>
</evidence>
<protein>
    <recommendedName>
        <fullName evidence="19">Leucine rich repeat containing 52</fullName>
    </recommendedName>
</protein>
<feature type="domain" description="LRRCT" evidence="16">
    <location>
        <begin position="189"/>
        <end position="238"/>
    </location>
</feature>
<evidence type="ECO:0000313" key="17">
    <source>
        <dbReference type="Ensembl" id="ENSPTXP00000000835.1"/>
    </source>
</evidence>
<evidence type="ECO:0000256" key="14">
    <source>
        <dbReference type="SAM" id="SignalP"/>
    </source>
</evidence>
<keyword evidence="2" id="KW-0813">Transport</keyword>
<keyword evidence="4" id="KW-0433">Leucine-rich repeat</keyword>
<dbReference type="InterPro" id="IPR000372">
    <property type="entry name" value="LRRNT"/>
</dbReference>
<evidence type="ECO:0000256" key="2">
    <source>
        <dbReference type="ARBA" id="ARBA00022448"/>
    </source>
</evidence>
<dbReference type="GO" id="GO:0071805">
    <property type="term" value="P:potassium ion transmembrane transport"/>
    <property type="evidence" value="ECO:0007669"/>
    <property type="project" value="UniProtKB-ARBA"/>
</dbReference>
<evidence type="ECO:0000256" key="3">
    <source>
        <dbReference type="ARBA" id="ARBA00022475"/>
    </source>
</evidence>
<dbReference type="Proteomes" id="UP000472273">
    <property type="component" value="Unplaced"/>
</dbReference>
<evidence type="ECO:0000256" key="13">
    <source>
        <dbReference type="SAM" id="Phobius"/>
    </source>
</evidence>
<evidence type="ECO:0000256" key="6">
    <source>
        <dbReference type="ARBA" id="ARBA00022729"/>
    </source>
</evidence>
<dbReference type="SMART" id="SM00013">
    <property type="entry name" value="LRRNT"/>
    <property type="match status" value="1"/>
</dbReference>
<reference evidence="17" key="2">
    <citation type="submission" date="2025-09" db="UniProtKB">
        <authorList>
            <consortium name="Ensembl"/>
        </authorList>
    </citation>
    <scope>IDENTIFICATION</scope>
</reference>
<dbReference type="FunFam" id="3.80.10.10:FF:000015">
    <property type="entry name" value="Leucine rich repeat containing 38"/>
    <property type="match status" value="1"/>
</dbReference>
<accession>A0A670XWZ6</accession>
<feature type="chain" id="PRO_5025397706" description="Leucine rich repeat containing 52" evidence="14">
    <location>
        <begin position="31"/>
        <end position="340"/>
    </location>
</feature>
<evidence type="ECO:0000313" key="18">
    <source>
        <dbReference type="Proteomes" id="UP000472273"/>
    </source>
</evidence>
<evidence type="ECO:0000259" key="16">
    <source>
        <dbReference type="SMART" id="SM00082"/>
    </source>
</evidence>
<keyword evidence="3" id="KW-1003">Cell membrane</keyword>
<dbReference type="PROSITE" id="PS51450">
    <property type="entry name" value="LRR"/>
    <property type="match status" value="1"/>
</dbReference>
<dbReference type="AlphaFoldDB" id="A0A670XWZ6"/>
<feature type="transmembrane region" description="Helical" evidence="13">
    <location>
        <begin position="250"/>
        <end position="279"/>
    </location>
</feature>